<gene>
    <name evidence="2" type="ORF">E3N88_04020</name>
</gene>
<reference evidence="2 3" key="1">
    <citation type="submission" date="2019-05" db="EMBL/GenBank/DDBJ databases">
        <title>Mikania micrantha, genome provides insights into the molecular mechanism of rapid growth.</title>
        <authorList>
            <person name="Liu B."/>
        </authorList>
    </citation>
    <scope>NUCLEOTIDE SEQUENCE [LARGE SCALE GENOMIC DNA]</scope>
    <source>
        <strain evidence="2">NLD-2019</strain>
        <tissue evidence="2">Leaf</tissue>
    </source>
</reference>
<dbReference type="InterPro" id="IPR053134">
    <property type="entry name" value="RNA-dir_DNA_polymerase"/>
</dbReference>
<organism evidence="2 3">
    <name type="scientific">Mikania micrantha</name>
    <name type="common">bitter vine</name>
    <dbReference type="NCBI Taxonomy" id="192012"/>
    <lineage>
        <taxon>Eukaryota</taxon>
        <taxon>Viridiplantae</taxon>
        <taxon>Streptophyta</taxon>
        <taxon>Embryophyta</taxon>
        <taxon>Tracheophyta</taxon>
        <taxon>Spermatophyta</taxon>
        <taxon>Magnoliopsida</taxon>
        <taxon>eudicotyledons</taxon>
        <taxon>Gunneridae</taxon>
        <taxon>Pentapetalae</taxon>
        <taxon>asterids</taxon>
        <taxon>campanulids</taxon>
        <taxon>Asterales</taxon>
        <taxon>Asteraceae</taxon>
        <taxon>Asteroideae</taxon>
        <taxon>Heliantheae alliance</taxon>
        <taxon>Eupatorieae</taxon>
        <taxon>Mikania</taxon>
    </lineage>
</organism>
<evidence type="ECO:0000259" key="1">
    <source>
        <dbReference type="PROSITE" id="PS50878"/>
    </source>
</evidence>
<feature type="domain" description="Reverse transcriptase" evidence="1">
    <location>
        <begin position="1"/>
        <end position="128"/>
    </location>
</feature>
<evidence type="ECO:0000313" key="3">
    <source>
        <dbReference type="Proteomes" id="UP000326396"/>
    </source>
</evidence>
<name>A0A5N6PTR8_9ASTR</name>
<dbReference type="EMBL" id="SZYD01000002">
    <property type="protein sequence ID" value="KAD7116752.1"/>
    <property type="molecule type" value="Genomic_DNA"/>
</dbReference>
<dbReference type="OrthoDB" id="101614at2759"/>
<dbReference type="Gene3D" id="3.10.10.10">
    <property type="entry name" value="HIV Type 1 Reverse Transcriptase, subunit A, domain 1"/>
    <property type="match status" value="1"/>
</dbReference>
<dbReference type="InterPro" id="IPR043128">
    <property type="entry name" value="Rev_trsase/Diguanyl_cyclase"/>
</dbReference>
<dbReference type="InterPro" id="IPR043502">
    <property type="entry name" value="DNA/RNA_pol_sf"/>
</dbReference>
<dbReference type="CDD" id="cd01647">
    <property type="entry name" value="RT_LTR"/>
    <property type="match status" value="1"/>
</dbReference>
<dbReference type="PROSITE" id="PS50878">
    <property type="entry name" value="RT_POL"/>
    <property type="match status" value="1"/>
</dbReference>
<dbReference type="AlphaFoldDB" id="A0A5N6PTR8"/>
<accession>A0A5N6PTR8</accession>
<sequence>MVDATAGHEMLTFTDASAGFQQIQMEPSDQEDTAFMTPTGIYCYTAMPFGLKNAGATYQRLVNMMFKDKLGDTMEVYIDDMVVKSKITEDHLRDLQESFDILDRYNMKLNPSKCHFGVRSGKFLGYMVTKRGIEASPEQIQAILNLKSPTNVKEVQSWNKGDMLIRHVVR</sequence>
<dbReference type="InterPro" id="IPR000477">
    <property type="entry name" value="RT_dom"/>
</dbReference>
<dbReference type="PANTHER" id="PTHR24559">
    <property type="entry name" value="TRANSPOSON TY3-I GAG-POL POLYPROTEIN"/>
    <property type="match status" value="1"/>
</dbReference>
<dbReference type="Pfam" id="PF00078">
    <property type="entry name" value="RVT_1"/>
    <property type="match status" value="1"/>
</dbReference>
<dbReference type="Proteomes" id="UP000326396">
    <property type="component" value="Linkage Group LG10"/>
</dbReference>
<protein>
    <recommendedName>
        <fullName evidence="1">Reverse transcriptase domain-containing protein</fullName>
    </recommendedName>
</protein>
<dbReference type="PANTHER" id="PTHR24559:SF431">
    <property type="entry name" value="RNA-DIRECTED DNA POLYMERASE HOMOLOG"/>
    <property type="match status" value="1"/>
</dbReference>
<keyword evidence="3" id="KW-1185">Reference proteome</keyword>
<evidence type="ECO:0000313" key="2">
    <source>
        <dbReference type="EMBL" id="KAD7116752.1"/>
    </source>
</evidence>
<proteinExistence type="predicted"/>
<dbReference type="Gene3D" id="3.30.70.270">
    <property type="match status" value="1"/>
</dbReference>
<dbReference type="SUPFAM" id="SSF56672">
    <property type="entry name" value="DNA/RNA polymerases"/>
    <property type="match status" value="1"/>
</dbReference>
<comment type="caution">
    <text evidence="2">The sequence shown here is derived from an EMBL/GenBank/DDBJ whole genome shotgun (WGS) entry which is preliminary data.</text>
</comment>